<evidence type="ECO:0000256" key="2">
    <source>
        <dbReference type="ARBA" id="ARBA00023172"/>
    </source>
</evidence>
<accession>A0A239JQU1</accession>
<dbReference type="PROSITE" id="PS51737">
    <property type="entry name" value="RECOMBINASE_DNA_BIND"/>
    <property type="match status" value="1"/>
</dbReference>
<feature type="region of interest" description="Disordered" evidence="3">
    <location>
        <begin position="295"/>
        <end position="316"/>
    </location>
</feature>
<dbReference type="Gene3D" id="3.40.50.1390">
    <property type="entry name" value="Resolvase, N-terminal catalytic domain"/>
    <property type="match status" value="1"/>
</dbReference>
<keyword evidence="2" id="KW-0233">DNA recombination</keyword>
<organism evidence="6 7">
    <name type="scientific">Actinomadura meyerae</name>
    <dbReference type="NCBI Taxonomy" id="240840"/>
    <lineage>
        <taxon>Bacteria</taxon>
        <taxon>Bacillati</taxon>
        <taxon>Actinomycetota</taxon>
        <taxon>Actinomycetes</taxon>
        <taxon>Streptosporangiales</taxon>
        <taxon>Thermomonosporaceae</taxon>
        <taxon>Actinomadura</taxon>
    </lineage>
</organism>
<dbReference type="SUPFAM" id="SSF53041">
    <property type="entry name" value="Resolvase-like"/>
    <property type="match status" value="1"/>
</dbReference>
<dbReference type="InterPro" id="IPR036162">
    <property type="entry name" value="Resolvase-like_N_sf"/>
</dbReference>
<evidence type="ECO:0000256" key="3">
    <source>
        <dbReference type="SAM" id="MobiDB-lite"/>
    </source>
</evidence>
<name>A0A239JQU1_9ACTN</name>
<dbReference type="GO" id="GO:0000150">
    <property type="term" value="F:DNA strand exchange activity"/>
    <property type="evidence" value="ECO:0007669"/>
    <property type="project" value="InterPro"/>
</dbReference>
<dbReference type="InterPro" id="IPR011109">
    <property type="entry name" value="DNA_bind_recombinase_dom"/>
</dbReference>
<dbReference type="PROSITE" id="PS51736">
    <property type="entry name" value="RECOMBINASES_3"/>
    <property type="match status" value="1"/>
</dbReference>
<feature type="domain" description="Resolvase/invertase-type recombinase catalytic" evidence="4">
    <location>
        <begin position="91"/>
        <end position="236"/>
    </location>
</feature>
<protein>
    <submittedName>
        <fullName evidence="6">Site-specific DNA recombinase</fullName>
    </submittedName>
</protein>
<dbReference type="CDD" id="cd00338">
    <property type="entry name" value="Ser_Recombinase"/>
    <property type="match status" value="1"/>
</dbReference>
<reference evidence="6 7" key="1">
    <citation type="submission" date="2017-06" db="EMBL/GenBank/DDBJ databases">
        <authorList>
            <person name="Kim H.J."/>
            <person name="Triplett B.A."/>
        </authorList>
    </citation>
    <scope>NUCLEOTIDE SEQUENCE [LARGE SCALE GENOMIC DNA]</scope>
    <source>
        <strain evidence="6 7">DSM 44715</strain>
    </source>
</reference>
<dbReference type="Gene3D" id="3.90.1750.20">
    <property type="entry name" value="Putative Large Serine Recombinase, Chain B, Domain 2"/>
    <property type="match status" value="1"/>
</dbReference>
<dbReference type="SMART" id="SM00857">
    <property type="entry name" value="Resolvase"/>
    <property type="match status" value="1"/>
</dbReference>
<keyword evidence="7" id="KW-1185">Reference proteome</keyword>
<dbReference type="PANTHER" id="PTHR30461">
    <property type="entry name" value="DNA-INVERTASE FROM LAMBDOID PROPHAGE"/>
    <property type="match status" value="1"/>
</dbReference>
<evidence type="ECO:0000313" key="6">
    <source>
        <dbReference type="EMBL" id="SNT08416.1"/>
    </source>
</evidence>
<dbReference type="Pfam" id="PF00239">
    <property type="entry name" value="Resolvase"/>
    <property type="match status" value="1"/>
</dbReference>
<gene>
    <name evidence="6" type="ORF">SAMN05443665_1015143</name>
</gene>
<dbReference type="GO" id="GO:0003677">
    <property type="term" value="F:DNA binding"/>
    <property type="evidence" value="ECO:0007669"/>
    <property type="project" value="UniProtKB-KW"/>
</dbReference>
<feature type="domain" description="Recombinase" evidence="5">
    <location>
        <begin position="244"/>
        <end position="385"/>
    </location>
</feature>
<dbReference type="AlphaFoldDB" id="A0A239JQU1"/>
<evidence type="ECO:0000313" key="7">
    <source>
        <dbReference type="Proteomes" id="UP000198318"/>
    </source>
</evidence>
<dbReference type="InterPro" id="IPR006119">
    <property type="entry name" value="Resolv_N"/>
</dbReference>
<evidence type="ECO:0000259" key="4">
    <source>
        <dbReference type="PROSITE" id="PS51736"/>
    </source>
</evidence>
<sequence length="597" mass="64509">MISENATYRMVRVGAGRMIHATTGTSGRTLCGRSASHASHLDAPTCRQCADRMPVPADAVTVEIAEPAPSGRAVPAVSAREAVTVNVTGDVAVIYVRLSRDSDDSTSVESQRDICRTFAEARGWEVAEICEDVDVSGATPLEDRPGMARVLEYLATGRVRYVLAWKLDRFARSMIEFGRFLAACDAGGSEAVTTDGVLAPGASRMAAKIMATVAEIERDMITDRIRTMKERLRKRGAWPGGIPPYGYAVESTPDGKRLIEDAEAAARVRDIVSRVIDGERVGGIVDRLNAEGVPSPAAHARIRQGKDPRNKRTGRMPAWTNTAVKDLLTSPALTGTLMHNVGTRDKRVMRPVLDAQGRAVKVGPPLITDRDHVRVCEVIEARAVPQGKRATDTMLLHVATCHGCGGYLTANARKDRPGVSLYRCTAKGCEARASIQNTALEPFVVRTVLARFGMWRPLVKVAEVADVSAEIARDTAAVESLSEALGKLPAGGPAWNGVMAQLTATNERLAVLTAQQEAAGTADYAPGPLTLSELWERAETDADRRELLREWGVTAEVWKASPDRRDVARRVKLSITMPHAMDTSLESDDVDPMEYAA</sequence>
<dbReference type="Pfam" id="PF07508">
    <property type="entry name" value="Recombinase"/>
    <property type="match status" value="1"/>
</dbReference>
<dbReference type="PANTHER" id="PTHR30461:SF2">
    <property type="entry name" value="SERINE RECOMBINASE PINE-RELATED"/>
    <property type="match status" value="1"/>
</dbReference>
<evidence type="ECO:0000259" key="5">
    <source>
        <dbReference type="PROSITE" id="PS51737"/>
    </source>
</evidence>
<dbReference type="EMBL" id="FZOR01000015">
    <property type="protein sequence ID" value="SNT08416.1"/>
    <property type="molecule type" value="Genomic_DNA"/>
</dbReference>
<dbReference type="Proteomes" id="UP000198318">
    <property type="component" value="Unassembled WGS sequence"/>
</dbReference>
<keyword evidence="1" id="KW-0238">DNA-binding</keyword>
<proteinExistence type="predicted"/>
<dbReference type="InterPro" id="IPR050639">
    <property type="entry name" value="SSR_resolvase"/>
</dbReference>
<dbReference type="InterPro" id="IPR038109">
    <property type="entry name" value="DNA_bind_recomb_sf"/>
</dbReference>
<evidence type="ECO:0000256" key="1">
    <source>
        <dbReference type="ARBA" id="ARBA00023125"/>
    </source>
</evidence>